<dbReference type="GO" id="GO:1902201">
    <property type="term" value="P:negative regulation of bacterial-type flagellum-dependent cell motility"/>
    <property type="evidence" value="ECO:0007669"/>
    <property type="project" value="TreeGrafter"/>
</dbReference>
<gene>
    <name evidence="4" type="ORF">CEJ42_20170</name>
</gene>
<dbReference type="EC" id="2.7.7.65" evidence="1"/>
<dbReference type="InterPro" id="IPR043128">
    <property type="entry name" value="Rev_trsase/Diguanyl_cyclase"/>
</dbReference>
<dbReference type="GO" id="GO:0052621">
    <property type="term" value="F:diguanylate cyclase activity"/>
    <property type="evidence" value="ECO:0007669"/>
    <property type="project" value="UniProtKB-EC"/>
</dbReference>
<organism evidence="4 5">
    <name type="scientific">Herbaspirillum robiniae</name>
    <dbReference type="NCBI Taxonomy" id="2014887"/>
    <lineage>
        <taxon>Bacteria</taxon>
        <taxon>Pseudomonadati</taxon>
        <taxon>Pseudomonadota</taxon>
        <taxon>Betaproteobacteria</taxon>
        <taxon>Burkholderiales</taxon>
        <taxon>Oxalobacteraceae</taxon>
        <taxon>Herbaspirillum</taxon>
    </lineage>
</organism>
<feature type="domain" description="GGDEF" evidence="3">
    <location>
        <begin position="226"/>
        <end position="347"/>
    </location>
</feature>
<evidence type="ECO:0000313" key="4">
    <source>
        <dbReference type="EMBL" id="OWY27367.1"/>
    </source>
</evidence>
<dbReference type="GO" id="GO:0043709">
    <property type="term" value="P:cell adhesion involved in single-species biofilm formation"/>
    <property type="evidence" value="ECO:0007669"/>
    <property type="project" value="TreeGrafter"/>
</dbReference>
<dbReference type="SMART" id="SM00267">
    <property type="entry name" value="GGDEF"/>
    <property type="match status" value="1"/>
</dbReference>
<evidence type="ECO:0000313" key="5">
    <source>
        <dbReference type="Proteomes" id="UP000197596"/>
    </source>
</evidence>
<dbReference type="PANTHER" id="PTHR45138">
    <property type="entry name" value="REGULATORY COMPONENTS OF SENSORY TRANSDUCTION SYSTEM"/>
    <property type="match status" value="1"/>
</dbReference>
<dbReference type="InterPro" id="IPR029787">
    <property type="entry name" value="Nucleotide_cyclase"/>
</dbReference>
<sequence length="347" mass="37590">MNVLQPTRTMDHHRTASPLLPEHPSHEPDAALGKLLGDFTALAGQLCETPMVMVSQLHGHFAPPAPGADATAAAYAPARRQWWRFPGQSGVLRSNTDFNLCEAAAGCADDVTEIADLAGHTGFSGSPMVAGVPHARFYAAATFGDTGDGFLGTLCVLDRQARRLTPAQRAALPLLARNLAERLCMQREIGRLQQQVLTDGLTGVGNRRAFDQRLHEEWTRHLRGGAPLSLLMIDVNRFKHYNDTHGHPAGDRILVKLGQVLSMPLRGSDFVARLGGDEFAVILPGTPEASAGMVADRIHAVMDSTQWPHQRITLSIGIASISPAENCDFSVLLQRADQAMYCCKRRG</sequence>
<dbReference type="PANTHER" id="PTHR45138:SF24">
    <property type="entry name" value="DIGUANYLATE CYCLASE DGCC-RELATED"/>
    <property type="match status" value="1"/>
</dbReference>
<comment type="caution">
    <text evidence="4">The sequence shown here is derived from an EMBL/GenBank/DDBJ whole genome shotgun (WGS) entry which is preliminary data.</text>
</comment>
<dbReference type="EMBL" id="NJGU01000011">
    <property type="protein sequence ID" value="OWY27367.1"/>
    <property type="molecule type" value="Genomic_DNA"/>
</dbReference>
<dbReference type="Gene3D" id="3.30.70.270">
    <property type="match status" value="1"/>
</dbReference>
<dbReference type="AlphaFoldDB" id="A0A246WLZ8"/>
<dbReference type="Proteomes" id="UP000197596">
    <property type="component" value="Unassembled WGS sequence"/>
</dbReference>
<dbReference type="InterPro" id="IPR050469">
    <property type="entry name" value="Diguanylate_Cyclase"/>
</dbReference>
<dbReference type="PROSITE" id="PS50887">
    <property type="entry name" value="GGDEF"/>
    <property type="match status" value="1"/>
</dbReference>
<dbReference type="FunFam" id="3.30.70.270:FF:000001">
    <property type="entry name" value="Diguanylate cyclase domain protein"/>
    <property type="match status" value="1"/>
</dbReference>
<dbReference type="SUPFAM" id="SSF55781">
    <property type="entry name" value="GAF domain-like"/>
    <property type="match status" value="1"/>
</dbReference>
<evidence type="ECO:0000256" key="1">
    <source>
        <dbReference type="ARBA" id="ARBA00012528"/>
    </source>
</evidence>
<evidence type="ECO:0000256" key="2">
    <source>
        <dbReference type="SAM" id="MobiDB-lite"/>
    </source>
</evidence>
<accession>A0A246WLZ8</accession>
<dbReference type="Pfam" id="PF00990">
    <property type="entry name" value="GGDEF"/>
    <property type="match status" value="1"/>
</dbReference>
<protein>
    <recommendedName>
        <fullName evidence="1">diguanylate cyclase</fullName>
        <ecNumber evidence="1">2.7.7.65</ecNumber>
    </recommendedName>
</protein>
<dbReference type="InterPro" id="IPR000160">
    <property type="entry name" value="GGDEF_dom"/>
</dbReference>
<feature type="region of interest" description="Disordered" evidence="2">
    <location>
        <begin position="1"/>
        <end position="27"/>
    </location>
</feature>
<proteinExistence type="predicted"/>
<dbReference type="CDD" id="cd01949">
    <property type="entry name" value="GGDEF"/>
    <property type="match status" value="1"/>
</dbReference>
<reference evidence="4 5" key="1">
    <citation type="submission" date="2017-06" db="EMBL/GenBank/DDBJ databases">
        <title>Herbaspirillum phytohormonus sp. nov., isolated from the root nodule of Robinia pseudoacacia in lead-zinc mine.</title>
        <authorList>
            <person name="Fan M."/>
            <person name="Lin Y."/>
        </authorList>
    </citation>
    <scope>NUCLEOTIDE SEQUENCE [LARGE SCALE GENOMIC DNA]</scope>
    <source>
        <strain evidence="4 5">HZ10</strain>
    </source>
</reference>
<name>A0A246WLZ8_9BURK</name>
<dbReference type="NCBIfam" id="TIGR00254">
    <property type="entry name" value="GGDEF"/>
    <property type="match status" value="1"/>
</dbReference>
<dbReference type="GO" id="GO:0005886">
    <property type="term" value="C:plasma membrane"/>
    <property type="evidence" value="ECO:0007669"/>
    <property type="project" value="TreeGrafter"/>
</dbReference>
<dbReference type="SUPFAM" id="SSF55073">
    <property type="entry name" value="Nucleotide cyclase"/>
    <property type="match status" value="1"/>
</dbReference>
<evidence type="ECO:0000259" key="3">
    <source>
        <dbReference type="PROSITE" id="PS50887"/>
    </source>
</evidence>